<protein>
    <submittedName>
        <fullName evidence="2">Uncharacterized protein</fullName>
    </submittedName>
</protein>
<keyword evidence="1" id="KW-0472">Membrane</keyword>
<dbReference type="Proteomes" id="UP000613512">
    <property type="component" value="Unassembled WGS sequence"/>
</dbReference>
<dbReference type="AlphaFoldDB" id="A0A916WAF4"/>
<sequence>MPKITYIVSGLLLLFIVIISFTTYQSEDSIIQQVEKVAEDTFFTDEIPVENYNGEHFQFYLPAQMDVTEVDDFNAVLTKGEQTVIVFYNKLENDTSKLNYEAAKTDDAALLTTFSDERKFGYIRLLQEQEDTDYEIQIGVGGVKLTTFSSKHNVVADTENLMMLALSIVD</sequence>
<name>A0A916WAF4_9BACI</name>
<dbReference type="EMBL" id="BMEY01000014">
    <property type="protein sequence ID" value="GGA82472.1"/>
    <property type="molecule type" value="Genomic_DNA"/>
</dbReference>
<accession>A0A916WAF4</accession>
<feature type="transmembrane region" description="Helical" evidence="1">
    <location>
        <begin position="6"/>
        <end position="24"/>
    </location>
</feature>
<organism evidence="2 3">
    <name type="scientific">Ornithinibacillus halotolerans</name>
    <dbReference type="NCBI Taxonomy" id="1274357"/>
    <lineage>
        <taxon>Bacteria</taxon>
        <taxon>Bacillati</taxon>
        <taxon>Bacillota</taxon>
        <taxon>Bacilli</taxon>
        <taxon>Bacillales</taxon>
        <taxon>Bacillaceae</taxon>
        <taxon>Ornithinibacillus</taxon>
    </lineage>
</organism>
<evidence type="ECO:0000313" key="2">
    <source>
        <dbReference type="EMBL" id="GGA82472.1"/>
    </source>
</evidence>
<reference evidence="2" key="2">
    <citation type="submission" date="2020-09" db="EMBL/GenBank/DDBJ databases">
        <authorList>
            <person name="Sun Q."/>
            <person name="Zhou Y."/>
        </authorList>
    </citation>
    <scope>NUCLEOTIDE SEQUENCE</scope>
    <source>
        <strain evidence="2">CGMCC 1.12408</strain>
    </source>
</reference>
<gene>
    <name evidence="2" type="ORF">GCM10008025_27120</name>
</gene>
<evidence type="ECO:0000313" key="3">
    <source>
        <dbReference type="Proteomes" id="UP000613512"/>
    </source>
</evidence>
<dbReference type="RefSeq" id="WP_188385207.1">
    <property type="nucleotide sequence ID" value="NZ_BMEY01000014.1"/>
</dbReference>
<keyword evidence="1" id="KW-1133">Transmembrane helix</keyword>
<reference evidence="2" key="1">
    <citation type="journal article" date="2014" name="Int. J. Syst. Evol. Microbiol.">
        <title>Complete genome sequence of Corynebacterium casei LMG S-19264T (=DSM 44701T), isolated from a smear-ripened cheese.</title>
        <authorList>
            <consortium name="US DOE Joint Genome Institute (JGI-PGF)"/>
            <person name="Walter F."/>
            <person name="Albersmeier A."/>
            <person name="Kalinowski J."/>
            <person name="Ruckert C."/>
        </authorList>
    </citation>
    <scope>NUCLEOTIDE SEQUENCE</scope>
    <source>
        <strain evidence="2">CGMCC 1.12408</strain>
    </source>
</reference>
<evidence type="ECO:0000256" key="1">
    <source>
        <dbReference type="SAM" id="Phobius"/>
    </source>
</evidence>
<keyword evidence="1" id="KW-0812">Transmembrane</keyword>
<keyword evidence="3" id="KW-1185">Reference proteome</keyword>
<comment type="caution">
    <text evidence="2">The sequence shown here is derived from an EMBL/GenBank/DDBJ whole genome shotgun (WGS) entry which is preliminary data.</text>
</comment>
<proteinExistence type="predicted"/>